<protein>
    <submittedName>
        <fullName evidence="2">GNAT family N-acetyltransferase</fullName>
    </submittedName>
</protein>
<evidence type="ECO:0000313" key="2">
    <source>
        <dbReference type="EMBL" id="MBD2184930.1"/>
    </source>
</evidence>
<organism evidence="2 3">
    <name type="scientific">Aerosakkonema funiforme FACHB-1375</name>
    <dbReference type="NCBI Taxonomy" id="2949571"/>
    <lineage>
        <taxon>Bacteria</taxon>
        <taxon>Bacillati</taxon>
        <taxon>Cyanobacteriota</taxon>
        <taxon>Cyanophyceae</taxon>
        <taxon>Oscillatoriophycideae</taxon>
        <taxon>Aerosakkonematales</taxon>
        <taxon>Aerosakkonemataceae</taxon>
        <taxon>Aerosakkonema</taxon>
    </lineage>
</organism>
<evidence type="ECO:0000259" key="1">
    <source>
        <dbReference type="Pfam" id="PF13480"/>
    </source>
</evidence>
<dbReference type="InterPro" id="IPR016181">
    <property type="entry name" value="Acyl_CoA_acyltransferase"/>
</dbReference>
<proteinExistence type="predicted"/>
<sequence length="357" mass="40986">MNTQIIDLTDNLWLETLAKLWHDIYHLPEYVYLESLRNKAAAEAILIFEDDKIFFLPYLWRRCDGLFESNLATAEVFDVVSPYGYPGIVLSEAAANDREFVKLAINELISAFRAKGFCSAFFRLNPILNGGLEEILSPDICQVSGETVAVNLTLSEAEIWQQTRPEHRTKINRLKRSGMTPKMVSFSEGIKEFISIYYETMDRVEATRTYYFDDRYFDNFSKLGEKVHLCMMELEGKVTCSGIFTECCGIVQYHLGGTRNEFLKQAPTTLMFDYIRLWAKERGDRVFHLGGGVGGGKDSLYHFKAGFSKERRTFSTLRLITDEEKYLHLVNLRAKHLNVAVENLVNSNFFPAYRANG</sequence>
<dbReference type="RefSeq" id="WP_190472297.1">
    <property type="nucleotide sequence ID" value="NZ_JACJPW010000100.1"/>
</dbReference>
<name>A0A926VJA5_9CYAN</name>
<dbReference type="EMBL" id="JACJPW010000100">
    <property type="protein sequence ID" value="MBD2184930.1"/>
    <property type="molecule type" value="Genomic_DNA"/>
</dbReference>
<reference evidence="2" key="1">
    <citation type="journal article" date="2015" name="ISME J.">
        <title>Draft Genome Sequence of Streptomyces incarnatus NRRL8089, which Produces the Nucleoside Antibiotic Sinefungin.</title>
        <authorList>
            <person name="Oshima K."/>
            <person name="Hattori M."/>
            <person name="Shimizu H."/>
            <person name="Fukuda K."/>
            <person name="Nemoto M."/>
            <person name="Inagaki K."/>
            <person name="Tamura T."/>
        </authorList>
    </citation>
    <scope>NUCLEOTIDE SEQUENCE</scope>
    <source>
        <strain evidence="2">FACHB-1375</strain>
    </source>
</reference>
<dbReference type="AlphaFoldDB" id="A0A926VJA5"/>
<dbReference type="InterPro" id="IPR038740">
    <property type="entry name" value="BioF2-like_GNAT_dom"/>
</dbReference>
<evidence type="ECO:0000313" key="3">
    <source>
        <dbReference type="Proteomes" id="UP000641646"/>
    </source>
</evidence>
<dbReference type="Gene3D" id="3.40.630.30">
    <property type="match status" value="1"/>
</dbReference>
<comment type="caution">
    <text evidence="2">The sequence shown here is derived from an EMBL/GenBank/DDBJ whole genome shotgun (WGS) entry which is preliminary data.</text>
</comment>
<feature type="domain" description="BioF2-like acetyltransferase" evidence="1">
    <location>
        <begin position="163"/>
        <end position="292"/>
    </location>
</feature>
<keyword evidence="3" id="KW-1185">Reference proteome</keyword>
<accession>A0A926VJA5</accession>
<dbReference type="Proteomes" id="UP000641646">
    <property type="component" value="Unassembled WGS sequence"/>
</dbReference>
<gene>
    <name evidence="2" type="ORF">H6G03_28310</name>
</gene>
<reference evidence="2" key="2">
    <citation type="submission" date="2020-08" db="EMBL/GenBank/DDBJ databases">
        <authorList>
            <person name="Chen M."/>
            <person name="Teng W."/>
            <person name="Zhao L."/>
            <person name="Hu C."/>
            <person name="Zhou Y."/>
            <person name="Han B."/>
            <person name="Song L."/>
            <person name="Shu W."/>
        </authorList>
    </citation>
    <scope>NUCLEOTIDE SEQUENCE</scope>
    <source>
        <strain evidence="2">FACHB-1375</strain>
    </source>
</reference>
<dbReference type="Pfam" id="PF13480">
    <property type="entry name" value="Acetyltransf_6"/>
    <property type="match status" value="1"/>
</dbReference>
<dbReference type="SUPFAM" id="SSF55729">
    <property type="entry name" value="Acyl-CoA N-acyltransferases (Nat)"/>
    <property type="match status" value="1"/>
</dbReference>